<sequence length="397" mass="44577">MNSHVLISIQSFNLFCREVLKEDEAGSLQASVADVIHKAKRKQLLDRPLNVRLGMMRHVFLVLDMSNAMENRDLKPNRLTATVKLLESFIEELFDENPISQLGIIVTSNKRAEKVAELGGNPRRHIATLQTLLKKPCQGEPSLQNSLQLAAQTLRHVPSHTSREILVLFGSLTTCDPGNILDTVKVLKESNIRCSVIGLAAEVRICRKLCQETEGSYHVILDEKHFVDLLKRHVSPPPATQTMESSLIKMGFPHHQFQQSGVNKEERPAMCLCHLDSKEAHGFSSQGYFCPQCMSKYCELPVECKTCALTLVSAPHLARSYHHLFPVDVYEEVLMETVLIESQKFCKGCQKFISEPKAYRCPKCHQVFCVDCDVFIHESLHSCPGCASSRAMQHAAS</sequence>
<dbReference type="InterPro" id="IPR013083">
    <property type="entry name" value="Znf_RING/FYVE/PHD"/>
</dbReference>
<evidence type="ECO:0000256" key="10">
    <source>
        <dbReference type="ARBA" id="ARBA00023242"/>
    </source>
</evidence>
<dbReference type="GO" id="GO:0006357">
    <property type="term" value="P:regulation of transcription by RNA polymerase II"/>
    <property type="evidence" value="ECO:0007669"/>
    <property type="project" value="TreeGrafter"/>
</dbReference>
<evidence type="ECO:0000256" key="1">
    <source>
        <dbReference type="ARBA" id="ARBA00004123"/>
    </source>
</evidence>
<dbReference type="InterPro" id="IPR004595">
    <property type="entry name" value="TFIIH_C1-like_dom"/>
</dbReference>
<keyword evidence="7 11" id="KW-0805">Transcription regulation</keyword>
<dbReference type="GO" id="GO:0008270">
    <property type="term" value="F:zinc ion binding"/>
    <property type="evidence" value="ECO:0007669"/>
    <property type="project" value="UniProtKB-UniRule"/>
</dbReference>
<organism evidence="14 15">
    <name type="scientific">Ridgeia piscesae</name>
    <name type="common">Tubeworm</name>
    <dbReference type="NCBI Taxonomy" id="27915"/>
    <lineage>
        <taxon>Eukaryota</taxon>
        <taxon>Metazoa</taxon>
        <taxon>Spiralia</taxon>
        <taxon>Lophotrochozoa</taxon>
        <taxon>Annelida</taxon>
        <taxon>Polychaeta</taxon>
        <taxon>Sedentaria</taxon>
        <taxon>Canalipalpata</taxon>
        <taxon>Sabellida</taxon>
        <taxon>Siboglinidae</taxon>
        <taxon>Ridgeia</taxon>
    </lineage>
</organism>
<dbReference type="GO" id="GO:0006351">
    <property type="term" value="P:DNA-templated transcription"/>
    <property type="evidence" value="ECO:0007669"/>
    <property type="project" value="InterPro"/>
</dbReference>
<dbReference type="InterPro" id="IPR036465">
    <property type="entry name" value="vWFA_dom_sf"/>
</dbReference>
<keyword evidence="15" id="KW-1185">Reference proteome</keyword>
<dbReference type="InterPro" id="IPR007198">
    <property type="entry name" value="Ssl1-like"/>
</dbReference>
<evidence type="ECO:0000256" key="7">
    <source>
        <dbReference type="ARBA" id="ARBA00023015"/>
    </source>
</evidence>
<comment type="subcellular location">
    <subcellularLocation>
        <location evidence="1 11">Nucleus</location>
    </subcellularLocation>
</comment>
<keyword evidence="9" id="KW-0234">DNA repair</keyword>
<keyword evidence="8 11" id="KW-0804">Transcription</keyword>
<keyword evidence="6 11" id="KW-0862">Zinc</keyword>
<dbReference type="PROSITE" id="PS50234">
    <property type="entry name" value="VWFA"/>
    <property type="match status" value="1"/>
</dbReference>
<dbReference type="Gene3D" id="3.40.50.410">
    <property type="entry name" value="von Willebrand factor, type A domain"/>
    <property type="match status" value="1"/>
</dbReference>
<accession>A0AAD9PAY7</accession>
<evidence type="ECO:0000256" key="4">
    <source>
        <dbReference type="ARBA" id="ARBA00022763"/>
    </source>
</evidence>
<protein>
    <recommendedName>
        <fullName evidence="11">General transcription factor IIH subunit</fullName>
    </recommendedName>
</protein>
<dbReference type="SUPFAM" id="SSF53300">
    <property type="entry name" value="vWA-like"/>
    <property type="match status" value="1"/>
</dbReference>
<dbReference type="InterPro" id="IPR002035">
    <property type="entry name" value="VWF_A"/>
</dbReference>
<dbReference type="InterPro" id="IPR013087">
    <property type="entry name" value="Znf_C2H2_type"/>
</dbReference>
<dbReference type="Gene3D" id="3.30.40.10">
    <property type="entry name" value="Zinc/RING finger domain, C3HC4 (zinc finger)"/>
    <property type="match status" value="1"/>
</dbReference>
<dbReference type="PIRSF" id="PIRSF015919">
    <property type="entry name" value="TFIIH_SSL1"/>
    <property type="match status" value="1"/>
</dbReference>
<keyword evidence="4" id="KW-0227">DNA damage</keyword>
<dbReference type="SMART" id="SM00327">
    <property type="entry name" value="VWA"/>
    <property type="match status" value="1"/>
</dbReference>
<dbReference type="NCBIfam" id="TIGR00622">
    <property type="entry name" value="ssl1"/>
    <property type="match status" value="1"/>
</dbReference>
<evidence type="ECO:0000256" key="11">
    <source>
        <dbReference type="PIRNR" id="PIRNR015919"/>
    </source>
</evidence>
<keyword evidence="3 11" id="KW-0479">Metal-binding</keyword>
<reference evidence="14" key="1">
    <citation type="journal article" date="2023" name="Mol. Biol. Evol.">
        <title>Third-Generation Sequencing Reveals the Adaptive Role of the Epigenome in Three Deep-Sea Polychaetes.</title>
        <authorList>
            <person name="Perez M."/>
            <person name="Aroh O."/>
            <person name="Sun Y."/>
            <person name="Lan Y."/>
            <person name="Juniper S.K."/>
            <person name="Young C.R."/>
            <person name="Angers B."/>
            <person name="Qian P.Y."/>
        </authorList>
    </citation>
    <scope>NUCLEOTIDE SEQUENCE</scope>
    <source>
        <strain evidence="14">R07B-5</strain>
    </source>
</reference>
<dbReference type="AlphaFoldDB" id="A0AAD9PAY7"/>
<dbReference type="GO" id="GO:0000439">
    <property type="term" value="C:transcription factor TFIIH core complex"/>
    <property type="evidence" value="ECO:0007669"/>
    <property type="project" value="InterPro"/>
</dbReference>
<dbReference type="Proteomes" id="UP001209878">
    <property type="component" value="Unassembled WGS sequence"/>
</dbReference>
<name>A0AAD9PAY7_RIDPI</name>
<evidence type="ECO:0000313" key="15">
    <source>
        <dbReference type="Proteomes" id="UP001209878"/>
    </source>
</evidence>
<dbReference type="InterPro" id="IPR046349">
    <property type="entry name" value="C1-like_sf"/>
</dbReference>
<dbReference type="PANTHER" id="PTHR12695:SF2">
    <property type="entry name" value="GENERAL TRANSCRIPTION FACTOR IIH SUBUNIT 2-RELATED"/>
    <property type="match status" value="1"/>
</dbReference>
<dbReference type="GO" id="GO:0006289">
    <property type="term" value="P:nucleotide-excision repair"/>
    <property type="evidence" value="ECO:0007669"/>
    <property type="project" value="UniProtKB-UniRule"/>
</dbReference>
<dbReference type="CDD" id="cd01453">
    <property type="entry name" value="vWA_transcription_factor_IIH_type"/>
    <property type="match status" value="1"/>
</dbReference>
<dbReference type="SMART" id="SM01047">
    <property type="entry name" value="C1_4"/>
    <property type="match status" value="1"/>
</dbReference>
<dbReference type="PROSITE" id="PS00028">
    <property type="entry name" value="ZINC_FINGER_C2H2_1"/>
    <property type="match status" value="1"/>
</dbReference>
<evidence type="ECO:0000256" key="5">
    <source>
        <dbReference type="ARBA" id="ARBA00022771"/>
    </source>
</evidence>
<dbReference type="InterPro" id="IPR012170">
    <property type="entry name" value="TFIIH_SSL1/p44"/>
</dbReference>
<proteinExistence type="inferred from homology"/>
<gene>
    <name evidence="14" type="ORF">NP493_53g04016</name>
</gene>
<evidence type="ECO:0000256" key="3">
    <source>
        <dbReference type="ARBA" id="ARBA00022723"/>
    </source>
</evidence>
<dbReference type="FunFam" id="3.40.50.410:FF:000015">
    <property type="entry name" value="General transcription factor IIH subunit 2"/>
    <property type="match status" value="1"/>
</dbReference>
<comment type="similarity">
    <text evidence="2 11">Belongs to the GTF2H2 family.</text>
</comment>
<evidence type="ECO:0000256" key="8">
    <source>
        <dbReference type="ARBA" id="ARBA00023163"/>
    </source>
</evidence>
<dbReference type="Pfam" id="PF04056">
    <property type="entry name" value="Ssl1"/>
    <property type="match status" value="1"/>
</dbReference>
<keyword evidence="10 11" id="KW-0539">Nucleus</keyword>
<feature type="zinc finger region" description="C4-type" evidence="12">
    <location>
        <begin position="290"/>
        <end position="307"/>
    </location>
</feature>
<evidence type="ECO:0000256" key="12">
    <source>
        <dbReference type="PIRSR" id="PIRSR015919-1"/>
    </source>
</evidence>
<comment type="caution">
    <text evidence="14">The sequence shown here is derived from an EMBL/GenBank/DDBJ whole genome shotgun (WGS) entry which is preliminary data.</text>
</comment>
<dbReference type="SUPFAM" id="SSF57889">
    <property type="entry name" value="Cysteine-rich domain"/>
    <property type="match status" value="1"/>
</dbReference>
<evidence type="ECO:0000313" key="14">
    <source>
        <dbReference type="EMBL" id="KAK2191362.1"/>
    </source>
</evidence>
<evidence type="ECO:0000256" key="9">
    <source>
        <dbReference type="ARBA" id="ARBA00023204"/>
    </source>
</evidence>
<feature type="domain" description="VWFA" evidence="13">
    <location>
        <begin position="58"/>
        <end position="209"/>
    </location>
</feature>
<evidence type="ECO:0000256" key="2">
    <source>
        <dbReference type="ARBA" id="ARBA00006092"/>
    </source>
</evidence>
<dbReference type="PANTHER" id="PTHR12695">
    <property type="entry name" value="GENERAL TRANSCRIPTION FACTOR IIH SUBUNIT 2"/>
    <property type="match status" value="1"/>
</dbReference>
<dbReference type="GO" id="GO:0005675">
    <property type="term" value="C:transcription factor TFIIH holo complex"/>
    <property type="evidence" value="ECO:0007669"/>
    <property type="project" value="UniProtKB-UniRule"/>
</dbReference>
<dbReference type="EMBL" id="JAODUO010000053">
    <property type="protein sequence ID" value="KAK2191362.1"/>
    <property type="molecule type" value="Genomic_DNA"/>
</dbReference>
<keyword evidence="5" id="KW-0863">Zinc-finger</keyword>
<evidence type="ECO:0000259" key="13">
    <source>
        <dbReference type="PROSITE" id="PS50234"/>
    </source>
</evidence>
<evidence type="ECO:0000256" key="6">
    <source>
        <dbReference type="ARBA" id="ARBA00022833"/>
    </source>
</evidence>
<dbReference type="Pfam" id="PF07975">
    <property type="entry name" value="C1_4"/>
    <property type="match status" value="1"/>
</dbReference>